<evidence type="ECO:0000313" key="3">
    <source>
        <dbReference type="Proteomes" id="UP000176774"/>
    </source>
</evidence>
<reference evidence="2 3" key="1">
    <citation type="journal article" date="2016" name="Nat. Commun.">
        <title>Thousands of microbial genomes shed light on interconnected biogeochemical processes in an aquifer system.</title>
        <authorList>
            <person name="Anantharaman K."/>
            <person name="Brown C.T."/>
            <person name="Hug L.A."/>
            <person name="Sharon I."/>
            <person name="Castelle C.J."/>
            <person name="Probst A.J."/>
            <person name="Thomas B.C."/>
            <person name="Singh A."/>
            <person name="Wilkins M.J."/>
            <person name="Karaoz U."/>
            <person name="Brodie E.L."/>
            <person name="Williams K.H."/>
            <person name="Hubbard S.S."/>
            <person name="Banfield J.F."/>
        </authorList>
    </citation>
    <scope>NUCLEOTIDE SEQUENCE [LARGE SCALE GENOMIC DNA]</scope>
</reference>
<name>A0A1G2ICB8_9BACT</name>
<comment type="caution">
    <text evidence="2">The sequence shown here is derived from an EMBL/GenBank/DDBJ whole genome shotgun (WGS) entry which is preliminary data.</text>
</comment>
<feature type="transmembrane region" description="Helical" evidence="1">
    <location>
        <begin position="7"/>
        <end position="28"/>
    </location>
</feature>
<dbReference type="STRING" id="1802214.A2908_04430"/>
<protein>
    <submittedName>
        <fullName evidence="2">Uncharacterized protein</fullName>
    </submittedName>
</protein>
<proteinExistence type="predicted"/>
<keyword evidence="1" id="KW-0812">Transmembrane</keyword>
<evidence type="ECO:0000256" key="1">
    <source>
        <dbReference type="SAM" id="Phobius"/>
    </source>
</evidence>
<dbReference type="EMBL" id="MHPA01000030">
    <property type="protein sequence ID" value="OGZ72110.1"/>
    <property type="molecule type" value="Genomic_DNA"/>
</dbReference>
<sequence>MSPTTLFNAIFFCVAGVFILIVPIPSALKGEASLWPWPGILSFFAGFVALGASAFFFGAYRIEKRLEKEREENEAHSFTKK</sequence>
<accession>A0A1G2ICB8</accession>
<dbReference type="AlphaFoldDB" id="A0A1G2ICB8"/>
<keyword evidence="1" id="KW-0472">Membrane</keyword>
<dbReference type="Proteomes" id="UP000176774">
    <property type="component" value="Unassembled WGS sequence"/>
</dbReference>
<evidence type="ECO:0000313" key="2">
    <source>
        <dbReference type="EMBL" id="OGZ72110.1"/>
    </source>
</evidence>
<keyword evidence="1" id="KW-1133">Transmembrane helix</keyword>
<feature type="transmembrane region" description="Helical" evidence="1">
    <location>
        <begin position="40"/>
        <end position="60"/>
    </location>
</feature>
<gene>
    <name evidence="2" type="ORF">A2908_04430</name>
</gene>
<organism evidence="2 3">
    <name type="scientific">Candidatus Staskawiczbacteria bacterium RIFCSPLOWO2_01_FULL_38_12b</name>
    <dbReference type="NCBI Taxonomy" id="1802214"/>
    <lineage>
        <taxon>Bacteria</taxon>
        <taxon>Candidatus Staskawicziibacteriota</taxon>
    </lineage>
</organism>